<evidence type="ECO:0000313" key="2">
    <source>
        <dbReference type="EMBL" id="PIL44649.1"/>
    </source>
</evidence>
<dbReference type="RefSeq" id="WP_099788710.1">
    <property type="nucleotide sequence ID" value="NZ_JBHLYV010000004.1"/>
</dbReference>
<protein>
    <submittedName>
        <fullName evidence="2">Uncharacterized protein</fullName>
    </submittedName>
</protein>
<dbReference type="Proteomes" id="UP000230390">
    <property type="component" value="Unassembled WGS sequence"/>
</dbReference>
<organism evidence="2 3">
    <name type="scientific">Massilia eurypsychrophila</name>
    <dbReference type="NCBI Taxonomy" id="1485217"/>
    <lineage>
        <taxon>Bacteria</taxon>
        <taxon>Pseudomonadati</taxon>
        <taxon>Pseudomonadota</taxon>
        <taxon>Betaproteobacteria</taxon>
        <taxon>Burkholderiales</taxon>
        <taxon>Oxalobacteraceae</taxon>
        <taxon>Telluria group</taxon>
        <taxon>Massilia</taxon>
    </lineage>
</organism>
<gene>
    <name evidence="2" type="ORF">CR105_12085</name>
</gene>
<reference evidence="2 3" key="1">
    <citation type="submission" date="2017-10" db="EMBL/GenBank/DDBJ databases">
        <title>Massilia psychrophilum sp. nov., a novel purple-pigmented bacterium isolated from Tianshan glacier, Xinjiang Municipality, China.</title>
        <authorList>
            <person name="Wang H."/>
        </authorList>
    </citation>
    <scope>NUCLEOTIDE SEQUENCE [LARGE SCALE GENOMIC DNA]</scope>
    <source>
        <strain evidence="2 3">JCM 30074</strain>
    </source>
</reference>
<evidence type="ECO:0000313" key="3">
    <source>
        <dbReference type="Proteomes" id="UP000230390"/>
    </source>
</evidence>
<feature type="region of interest" description="Disordered" evidence="1">
    <location>
        <begin position="1"/>
        <end position="106"/>
    </location>
</feature>
<proteinExistence type="predicted"/>
<dbReference type="AlphaFoldDB" id="A0A2G8TFC0"/>
<comment type="caution">
    <text evidence="2">The sequence shown here is derived from an EMBL/GenBank/DDBJ whole genome shotgun (WGS) entry which is preliminary data.</text>
</comment>
<dbReference type="EMBL" id="PDOC01000006">
    <property type="protein sequence ID" value="PIL44649.1"/>
    <property type="molecule type" value="Genomic_DNA"/>
</dbReference>
<feature type="compositionally biased region" description="Pro residues" evidence="1">
    <location>
        <begin position="13"/>
        <end position="22"/>
    </location>
</feature>
<evidence type="ECO:0000256" key="1">
    <source>
        <dbReference type="SAM" id="MobiDB-lite"/>
    </source>
</evidence>
<accession>A0A2G8TFC0</accession>
<dbReference type="OrthoDB" id="8758615at2"/>
<name>A0A2G8TFC0_9BURK</name>
<sequence>MTINKDIELEGQPPIPTHPPDPAARGDADKVVGQEVLTTPDYNAPPMDGAIKSTGPAVDPGVGGALGQPPPAARDAADIPDGGSDAELGEGQGGGDQISDEMKPRH</sequence>
<keyword evidence="3" id="KW-1185">Reference proteome</keyword>